<evidence type="ECO:0000313" key="2">
    <source>
        <dbReference type="Proteomes" id="UP000054770"/>
    </source>
</evidence>
<gene>
    <name evidence="1" type="ORF">AWB68_06940</name>
</gene>
<dbReference type="RefSeq" id="WP_235028658.1">
    <property type="nucleotide sequence ID" value="NZ_FCON02000139.1"/>
</dbReference>
<reference evidence="1" key="1">
    <citation type="submission" date="2016-01" db="EMBL/GenBank/DDBJ databases">
        <authorList>
            <person name="Peeters C."/>
        </authorList>
    </citation>
    <scope>NUCLEOTIDE SEQUENCE [LARGE SCALE GENOMIC DNA]</scope>
    <source>
        <strain evidence="1">LMG 22940</strain>
    </source>
</reference>
<accession>A0A158KQV9</accession>
<proteinExistence type="predicted"/>
<evidence type="ECO:0000313" key="1">
    <source>
        <dbReference type="EMBL" id="SAL83512.1"/>
    </source>
</evidence>
<dbReference type="Proteomes" id="UP000054770">
    <property type="component" value="Unassembled WGS sequence"/>
</dbReference>
<organism evidence="1 2">
    <name type="scientific">Caballeronia choica</name>
    <dbReference type="NCBI Taxonomy" id="326476"/>
    <lineage>
        <taxon>Bacteria</taxon>
        <taxon>Pseudomonadati</taxon>
        <taxon>Pseudomonadota</taxon>
        <taxon>Betaproteobacteria</taxon>
        <taxon>Burkholderiales</taxon>
        <taxon>Burkholderiaceae</taxon>
        <taxon>Caballeronia</taxon>
    </lineage>
</organism>
<dbReference type="EMBL" id="FCON02000139">
    <property type="protein sequence ID" value="SAL83512.1"/>
    <property type="molecule type" value="Genomic_DNA"/>
</dbReference>
<sequence length="158" mass="17048">MTERTLAPETLTVERGYAIKDFTALRACVRAADSAGGDRACLLRSPMRICTPRPPGAMERHLARMLDTLVQLAIAHGSTVLADHLRASIRQHGQPKLTTVIFRMVTQAGQLAAAPPHLDHAIGAWLRPRVARRLKGKGIDLADGRLGPAARGSRLSPP</sequence>
<protein>
    <submittedName>
        <fullName evidence="1">Integrase</fullName>
    </submittedName>
</protein>
<keyword evidence="2" id="KW-1185">Reference proteome</keyword>
<name>A0A158KQV9_9BURK</name>
<dbReference type="AlphaFoldDB" id="A0A158KQV9"/>
<comment type="caution">
    <text evidence="1">The sequence shown here is derived from an EMBL/GenBank/DDBJ whole genome shotgun (WGS) entry which is preliminary data.</text>
</comment>